<feature type="transmembrane region" description="Helical" evidence="1">
    <location>
        <begin position="127"/>
        <end position="148"/>
    </location>
</feature>
<evidence type="ECO:0000313" key="3">
    <source>
        <dbReference type="Proteomes" id="UP001454086"/>
    </source>
</evidence>
<evidence type="ECO:0000256" key="1">
    <source>
        <dbReference type="SAM" id="Phobius"/>
    </source>
</evidence>
<keyword evidence="3" id="KW-1185">Reference proteome</keyword>
<feature type="transmembrane region" description="Helical" evidence="1">
    <location>
        <begin position="69"/>
        <end position="91"/>
    </location>
</feature>
<feature type="transmembrane region" description="Helical" evidence="1">
    <location>
        <begin position="16"/>
        <end position="38"/>
    </location>
</feature>
<comment type="caution">
    <text evidence="2">The sequence shown here is derived from an EMBL/GenBank/DDBJ whole genome shotgun (WGS) entry which is preliminary data.</text>
</comment>
<protein>
    <recommendedName>
        <fullName evidence="4">DUF340 domain-containing protein</fullName>
    </recommendedName>
</protein>
<dbReference type="Proteomes" id="UP001454086">
    <property type="component" value="Unassembled WGS sequence"/>
</dbReference>
<keyword evidence="1" id="KW-0812">Transmembrane</keyword>
<gene>
    <name evidence="2" type="ORF">WMQ36_04970</name>
</gene>
<evidence type="ECO:0008006" key="4">
    <source>
        <dbReference type="Google" id="ProtNLM"/>
    </source>
</evidence>
<organism evidence="2 3">
    <name type="scientific">Enterocloster hominis</name>
    <name type="common">ex Hitch et al. 2024</name>
    <dbReference type="NCBI Taxonomy" id="1917870"/>
    <lineage>
        <taxon>Bacteria</taxon>
        <taxon>Bacillati</taxon>
        <taxon>Bacillota</taxon>
        <taxon>Clostridia</taxon>
        <taxon>Lachnospirales</taxon>
        <taxon>Lachnospiraceae</taxon>
        <taxon>Enterocloster</taxon>
    </lineage>
</organism>
<feature type="transmembrane region" description="Helical" evidence="1">
    <location>
        <begin position="98"/>
        <end position="115"/>
    </location>
</feature>
<accession>A0ABV1D401</accession>
<dbReference type="EMBL" id="JBBMFM010000012">
    <property type="protein sequence ID" value="MEQ2424317.1"/>
    <property type="molecule type" value="Genomic_DNA"/>
</dbReference>
<proteinExistence type="predicted"/>
<evidence type="ECO:0000313" key="2">
    <source>
        <dbReference type="EMBL" id="MEQ2424317.1"/>
    </source>
</evidence>
<feature type="transmembrane region" description="Helical" evidence="1">
    <location>
        <begin position="45"/>
        <end position="63"/>
    </location>
</feature>
<dbReference type="RefSeq" id="WP_349117845.1">
    <property type="nucleotide sequence ID" value="NZ_JBBMFM010000012.1"/>
</dbReference>
<keyword evidence="1" id="KW-1133">Transmembrane helix</keyword>
<keyword evidence="1" id="KW-0472">Membrane</keyword>
<name>A0ABV1D401_9FIRM</name>
<dbReference type="PROSITE" id="PS51257">
    <property type="entry name" value="PROKAR_LIPOPROTEIN"/>
    <property type="match status" value="1"/>
</dbReference>
<sequence>MDKENRVSFGSEFFDWVMTFIIVAILSVACNIVGYGGILLESIPGMLIFAVISLAGLTVKHFVPGNLPAVAYIALIGMLVAMPFSPISGFVIYWANKVALMAVVTPILAYAGVIVGRDWREFVKIGWKGIVVSLLVILGTFFVSGGMAEVMGRMLGM</sequence>
<reference evidence="2 3" key="1">
    <citation type="submission" date="2024-03" db="EMBL/GenBank/DDBJ databases">
        <title>Human intestinal bacterial collection.</title>
        <authorList>
            <person name="Pauvert C."/>
            <person name="Hitch T.C.A."/>
            <person name="Clavel T."/>
        </authorList>
    </citation>
    <scope>NUCLEOTIDE SEQUENCE [LARGE SCALE GENOMIC DNA]</scope>
    <source>
        <strain evidence="2 3">CLA-SR-H021</strain>
    </source>
</reference>